<dbReference type="AlphaFoldDB" id="A0A936NA96"/>
<name>A0A936NA96_9ACTN</name>
<sequence>MSDELAVGTDLVQGFVDVQQLRWFGRSAHTFTFDPELLVGIDLQAATGWRSANQLPAEPLAAIEDVVAEASAHIVEWRSGSDLTRISGDLITTVVGGEAVAYSSGGALCAVIQLAGSDPVEIAQVPDLALDASLWPDSGDWQVSSGSMQLRPGTLVMLSGSSRWIPASTSPAVILVLRVEYVGPVGDASWRLASPEEPGAGW</sequence>
<proteinExistence type="predicted"/>
<comment type="caution">
    <text evidence="1">The sequence shown here is derived from an EMBL/GenBank/DDBJ whole genome shotgun (WGS) entry which is preliminary data.</text>
</comment>
<dbReference type="Proteomes" id="UP000727993">
    <property type="component" value="Unassembled WGS sequence"/>
</dbReference>
<accession>A0A936NA96</accession>
<dbReference type="EMBL" id="JADJZA010000003">
    <property type="protein sequence ID" value="MBK9296537.1"/>
    <property type="molecule type" value="Genomic_DNA"/>
</dbReference>
<organism evidence="1 2">
    <name type="scientific">Candidatus Neomicrothrix subdominans</name>
    <dbReference type="NCBI Taxonomy" id="2954438"/>
    <lineage>
        <taxon>Bacteria</taxon>
        <taxon>Bacillati</taxon>
        <taxon>Actinomycetota</taxon>
        <taxon>Acidimicrobiia</taxon>
        <taxon>Acidimicrobiales</taxon>
        <taxon>Microthrixaceae</taxon>
        <taxon>Candidatus Neomicrothrix</taxon>
    </lineage>
</organism>
<protein>
    <submittedName>
        <fullName evidence="1">Uncharacterized protein</fullName>
    </submittedName>
</protein>
<reference evidence="1 2" key="1">
    <citation type="submission" date="2020-10" db="EMBL/GenBank/DDBJ databases">
        <title>Connecting structure to function with the recovery of over 1000 high-quality activated sludge metagenome-assembled genomes encoding full-length rRNA genes using long-read sequencing.</title>
        <authorList>
            <person name="Singleton C.M."/>
            <person name="Petriglieri F."/>
            <person name="Kristensen J.M."/>
            <person name="Kirkegaard R.H."/>
            <person name="Michaelsen T.Y."/>
            <person name="Andersen M.H."/>
            <person name="Karst S.M."/>
            <person name="Dueholm M.S."/>
            <person name="Nielsen P.H."/>
            <person name="Albertsen M."/>
        </authorList>
    </citation>
    <scope>NUCLEOTIDE SEQUENCE [LARGE SCALE GENOMIC DNA]</scope>
    <source>
        <strain evidence="1">Lyne_18-Q3-R50-59_MAXAC.006</strain>
    </source>
</reference>
<gene>
    <name evidence="1" type="ORF">IPN02_06720</name>
</gene>
<evidence type="ECO:0000313" key="2">
    <source>
        <dbReference type="Proteomes" id="UP000727993"/>
    </source>
</evidence>
<evidence type="ECO:0000313" key="1">
    <source>
        <dbReference type="EMBL" id="MBK9296537.1"/>
    </source>
</evidence>